<proteinExistence type="predicted"/>
<dbReference type="EMBL" id="KQ971311">
    <property type="protein sequence ID" value="EEZ98987.1"/>
    <property type="molecule type" value="Genomic_DNA"/>
</dbReference>
<evidence type="ECO:0000313" key="2">
    <source>
        <dbReference type="EMBL" id="EEZ98987.1"/>
    </source>
</evidence>
<keyword evidence="1" id="KW-0472">Membrane</keyword>
<gene>
    <name evidence="2" type="primary">GLEAN_04848</name>
    <name evidence="2" type="ORF">TcasGA2_TC004848</name>
</gene>
<dbReference type="AlphaFoldDB" id="D6WAZ8"/>
<organism evidence="2 3">
    <name type="scientific">Tribolium castaneum</name>
    <name type="common">Red flour beetle</name>
    <dbReference type="NCBI Taxonomy" id="7070"/>
    <lineage>
        <taxon>Eukaryota</taxon>
        <taxon>Metazoa</taxon>
        <taxon>Ecdysozoa</taxon>
        <taxon>Arthropoda</taxon>
        <taxon>Hexapoda</taxon>
        <taxon>Insecta</taxon>
        <taxon>Pterygota</taxon>
        <taxon>Neoptera</taxon>
        <taxon>Endopterygota</taxon>
        <taxon>Coleoptera</taxon>
        <taxon>Polyphaga</taxon>
        <taxon>Cucujiformia</taxon>
        <taxon>Tenebrionidae</taxon>
        <taxon>Tenebrionidae incertae sedis</taxon>
        <taxon>Tribolium</taxon>
    </lineage>
</organism>
<keyword evidence="1" id="KW-0812">Transmembrane</keyword>
<keyword evidence="3" id="KW-1185">Reference proteome</keyword>
<evidence type="ECO:0000256" key="1">
    <source>
        <dbReference type="SAM" id="Phobius"/>
    </source>
</evidence>
<dbReference type="Proteomes" id="UP000007266">
    <property type="component" value="Linkage group 2"/>
</dbReference>
<sequence length="139" mass="16491">MSPGQRLLDVAEECVHELLWHVEHLERLSHYARRSSAIRNWLSGRLNHSSKQSHNTRFFISSKNLHQICYYLFMLVRDHSKQHFRKNIWTRKYHNQRTVFAFKTVSIFTAGAFYVIFVGMMIVYAEMIAATTRIQLTTS</sequence>
<keyword evidence="1" id="KW-1133">Transmembrane helix</keyword>
<feature type="transmembrane region" description="Helical" evidence="1">
    <location>
        <begin position="100"/>
        <end position="125"/>
    </location>
</feature>
<reference evidence="2 3" key="1">
    <citation type="journal article" date="2008" name="Nature">
        <title>The genome of the model beetle and pest Tribolium castaneum.</title>
        <authorList>
            <consortium name="Tribolium Genome Sequencing Consortium"/>
            <person name="Richards S."/>
            <person name="Gibbs R.A."/>
            <person name="Weinstock G.M."/>
            <person name="Brown S.J."/>
            <person name="Denell R."/>
            <person name="Beeman R.W."/>
            <person name="Gibbs R."/>
            <person name="Beeman R.W."/>
            <person name="Brown S.J."/>
            <person name="Bucher G."/>
            <person name="Friedrich M."/>
            <person name="Grimmelikhuijzen C.J."/>
            <person name="Klingler M."/>
            <person name="Lorenzen M."/>
            <person name="Richards S."/>
            <person name="Roth S."/>
            <person name="Schroder R."/>
            <person name="Tautz D."/>
            <person name="Zdobnov E.M."/>
            <person name="Muzny D."/>
            <person name="Gibbs R.A."/>
            <person name="Weinstock G.M."/>
            <person name="Attaway T."/>
            <person name="Bell S."/>
            <person name="Buhay C.J."/>
            <person name="Chandrabose M.N."/>
            <person name="Chavez D."/>
            <person name="Clerk-Blankenburg K.P."/>
            <person name="Cree A."/>
            <person name="Dao M."/>
            <person name="Davis C."/>
            <person name="Chacko J."/>
            <person name="Dinh H."/>
            <person name="Dugan-Rocha S."/>
            <person name="Fowler G."/>
            <person name="Garner T.T."/>
            <person name="Garnes J."/>
            <person name="Gnirke A."/>
            <person name="Hawes A."/>
            <person name="Hernandez J."/>
            <person name="Hines S."/>
            <person name="Holder M."/>
            <person name="Hume J."/>
            <person name="Jhangiani S.N."/>
            <person name="Joshi V."/>
            <person name="Khan Z.M."/>
            <person name="Jackson L."/>
            <person name="Kovar C."/>
            <person name="Kowis A."/>
            <person name="Lee S."/>
            <person name="Lewis L.R."/>
            <person name="Margolis J."/>
            <person name="Morgan M."/>
            <person name="Nazareth L.V."/>
            <person name="Nguyen N."/>
            <person name="Okwuonu G."/>
            <person name="Parker D."/>
            <person name="Richards S."/>
            <person name="Ruiz S.J."/>
            <person name="Santibanez J."/>
            <person name="Savard J."/>
            <person name="Scherer S.E."/>
            <person name="Schneider B."/>
            <person name="Sodergren E."/>
            <person name="Tautz D."/>
            <person name="Vattahil S."/>
            <person name="Villasana D."/>
            <person name="White C.S."/>
            <person name="Wright R."/>
            <person name="Park Y."/>
            <person name="Beeman R.W."/>
            <person name="Lord J."/>
            <person name="Oppert B."/>
            <person name="Lorenzen M."/>
            <person name="Brown S."/>
            <person name="Wang L."/>
            <person name="Savard J."/>
            <person name="Tautz D."/>
            <person name="Richards S."/>
            <person name="Weinstock G."/>
            <person name="Gibbs R.A."/>
            <person name="Liu Y."/>
            <person name="Worley K."/>
            <person name="Weinstock G."/>
            <person name="Elsik C.G."/>
            <person name="Reese J.T."/>
            <person name="Elhaik E."/>
            <person name="Landan G."/>
            <person name="Graur D."/>
            <person name="Arensburger P."/>
            <person name="Atkinson P."/>
            <person name="Beeman R.W."/>
            <person name="Beidler J."/>
            <person name="Brown S.J."/>
            <person name="Demuth J.P."/>
            <person name="Drury D.W."/>
            <person name="Du Y.Z."/>
            <person name="Fujiwara H."/>
            <person name="Lorenzen M."/>
            <person name="Maselli V."/>
            <person name="Osanai M."/>
            <person name="Park Y."/>
            <person name="Robertson H.M."/>
            <person name="Tu Z."/>
            <person name="Wang J.J."/>
            <person name="Wang S."/>
            <person name="Richards S."/>
            <person name="Song H."/>
            <person name="Zhang L."/>
            <person name="Sodergren E."/>
            <person name="Werner D."/>
            <person name="Stanke M."/>
            <person name="Morgenstern B."/>
            <person name="Solovyev V."/>
            <person name="Kosarev P."/>
            <person name="Brown G."/>
            <person name="Chen H.C."/>
            <person name="Ermolaeva O."/>
            <person name="Hlavina W."/>
            <person name="Kapustin Y."/>
            <person name="Kiryutin B."/>
            <person name="Kitts P."/>
            <person name="Maglott D."/>
            <person name="Pruitt K."/>
            <person name="Sapojnikov V."/>
            <person name="Souvorov A."/>
            <person name="Mackey A.J."/>
            <person name="Waterhouse R.M."/>
            <person name="Wyder S."/>
            <person name="Zdobnov E.M."/>
            <person name="Zdobnov E.M."/>
            <person name="Wyder S."/>
            <person name="Kriventseva E.V."/>
            <person name="Kadowaki T."/>
            <person name="Bork P."/>
            <person name="Aranda M."/>
            <person name="Bao R."/>
            <person name="Beermann A."/>
            <person name="Berns N."/>
            <person name="Bolognesi R."/>
            <person name="Bonneton F."/>
            <person name="Bopp D."/>
            <person name="Brown S.J."/>
            <person name="Bucher G."/>
            <person name="Butts T."/>
            <person name="Chaumot A."/>
            <person name="Denell R.E."/>
            <person name="Ferrier D.E."/>
            <person name="Friedrich M."/>
            <person name="Gordon C.M."/>
            <person name="Jindra M."/>
            <person name="Klingler M."/>
            <person name="Lan Q."/>
            <person name="Lattorff H.M."/>
            <person name="Laudet V."/>
            <person name="von Levetsow C."/>
            <person name="Liu Z."/>
            <person name="Lutz R."/>
            <person name="Lynch J.A."/>
            <person name="da Fonseca R.N."/>
            <person name="Posnien N."/>
            <person name="Reuter R."/>
            <person name="Roth S."/>
            <person name="Savard J."/>
            <person name="Schinko J.B."/>
            <person name="Schmitt C."/>
            <person name="Schoppmeier M."/>
            <person name="Schroder R."/>
            <person name="Shippy T.D."/>
            <person name="Simonnet F."/>
            <person name="Marques-Souza H."/>
            <person name="Tautz D."/>
            <person name="Tomoyasu Y."/>
            <person name="Trauner J."/>
            <person name="Van der Zee M."/>
            <person name="Vervoort M."/>
            <person name="Wittkopp N."/>
            <person name="Wimmer E.A."/>
            <person name="Yang X."/>
            <person name="Jones A.K."/>
            <person name="Sattelle D.B."/>
            <person name="Ebert P.R."/>
            <person name="Nelson D."/>
            <person name="Scott J.G."/>
            <person name="Beeman R.W."/>
            <person name="Muthukrishnan S."/>
            <person name="Kramer K.J."/>
            <person name="Arakane Y."/>
            <person name="Beeman R.W."/>
            <person name="Zhu Q."/>
            <person name="Hogenkamp D."/>
            <person name="Dixit R."/>
            <person name="Oppert B."/>
            <person name="Jiang H."/>
            <person name="Zou Z."/>
            <person name="Marshall J."/>
            <person name="Elpidina E."/>
            <person name="Vinokurov K."/>
            <person name="Oppert C."/>
            <person name="Zou Z."/>
            <person name="Evans J."/>
            <person name="Lu Z."/>
            <person name="Zhao P."/>
            <person name="Sumathipala N."/>
            <person name="Altincicek B."/>
            <person name="Vilcinskas A."/>
            <person name="Williams M."/>
            <person name="Hultmark D."/>
            <person name="Hetru C."/>
            <person name="Jiang H."/>
            <person name="Grimmelikhuijzen C.J."/>
            <person name="Hauser F."/>
            <person name="Cazzamali G."/>
            <person name="Williamson M."/>
            <person name="Park Y."/>
            <person name="Li B."/>
            <person name="Tanaka Y."/>
            <person name="Predel R."/>
            <person name="Neupert S."/>
            <person name="Schachtner J."/>
            <person name="Verleyen P."/>
            <person name="Raible F."/>
            <person name="Bork P."/>
            <person name="Friedrich M."/>
            <person name="Walden K.K."/>
            <person name="Robertson H.M."/>
            <person name="Angeli S."/>
            <person name="Foret S."/>
            <person name="Bucher G."/>
            <person name="Schuetz S."/>
            <person name="Maleszka R."/>
            <person name="Wimmer E.A."/>
            <person name="Beeman R.W."/>
            <person name="Lorenzen M."/>
            <person name="Tomoyasu Y."/>
            <person name="Miller S.C."/>
            <person name="Grossmann D."/>
            <person name="Bucher G."/>
        </authorList>
    </citation>
    <scope>NUCLEOTIDE SEQUENCE [LARGE SCALE GENOMIC DNA]</scope>
    <source>
        <strain evidence="2 3">Georgia GA2</strain>
    </source>
</reference>
<reference evidence="2 3" key="2">
    <citation type="journal article" date="2010" name="Nucleic Acids Res.">
        <title>BeetleBase in 2010: revisions to provide comprehensive genomic information for Tribolium castaneum.</title>
        <authorList>
            <person name="Kim H.S."/>
            <person name="Murphy T."/>
            <person name="Xia J."/>
            <person name="Caragea D."/>
            <person name="Park Y."/>
            <person name="Beeman R.W."/>
            <person name="Lorenzen M.D."/>
            <person name="Butcher S."/>
            <person name="Manak J.R."/>
            <person name="Brown S.J."/>
        </authorList>
    </citation>
    <scope>GENOME REANNOTATION</scope>
    <source>
        <strain evidence="2 3">Georgia GA2</strain>
    </source>
</reference>
<accession>D6WAZ8</accession>
<evidence type="ECO:0000313" key="3">
    <source>
        <dbReference type="Proteomes" id="UP000007266"/>
    </source>
</evidence>
<dbReference type="HOGENOM" id="CLU_1847668_0_0_1"/>
<name>D6WAZ8_TRICA</name>
<protein>
    <submittedName>
        <fullName evidence="2">Uncharacterized protein</fullName>
    </submittedName>
</protein>